<dbReference type="SUPFAM" id="SSF54373">
    <property type="entry name" value="FAD-linked reductases, C-terminal domain"/>
    <property type="match status" value="1"/>
</dbReference>
<feature type="chain" id="PRO_5039715206" evidence="1">
    <location>
        <begin position="24"/>
        <end position="443"/>
    </location>
</feature>
<evidence type="ECO:0000313" key="4">
    <source>
        <dbReference type="Proteomes" id="UP000467249"/>
    </source>
</evidence>
<dbReference type="AlphaFoldDB" id="A0A6N4W7B9"/>
<dbReference type="InterPro" id="IPR050281">
    <property type="entry name" value="Flavin_monoamine_oxidase"/>
</dbReference>
<dbReference type="PANTHER" id="PTHR10742">
    <property type="entry name" value="FLAVIN MONOAMINE OXIDASE"/>
    <property type="match status" value="1"/>
</dbReference>
<accession>A0A6N4W7B9</accession>
<proteinExistence type="predicted"/>
<protein>
    <submittedName>
        <fullName evidence="3">Amine oxidase</fullName>
    </submittedName>
</protein>
<dbReference type="EMBL" id="AP022620">
    <property type="protein sequence ID" value="BBZ76263.1"/>
    <property type="molecule type" value="Genomic_DNA"/>
</dbReference>
<reference evidence="3 4" key="1">
    <citation type="journal article" date="2019" name="Emerg. Microbes Infect.">
        <title>Comprehensive subspecies identification of 175 nontuberculous mycobacteria species based on 7547 genomic profiles.</title>
        <authorList>
            <person name="Matsumoto Y."/>
            <person name="Kinjo T."/>
            <person name="Motooka D."/>
            <person name="Nabeya D."/>
            <person name="Jung N."/>
            <person name="Uechi K."/>
            <person name="Horii T."/>
            <person name="Iida T."/>
            <person name="Fujita J."/>
            <person name="Nakamura S."/>
        </authorList>
    </citation>
    <scope>NUCLEOTIDE SEQUENCE [LARGE SCALE GENOMIC DNA]</scope>
    <source>
        <strain evidence="3 4">JCM 30275</strain>
    </source>
</reference>
<sequence>MIGLTRRDFLCGAGGLAATAALAACGADGSAPTEHVVVIGAGMAGLAAARTLADAGIRVTVLEARDRIGGRIWTDTSLGVPIDLGAAWIHGTQGNPLVALAQKAGATTAQTDWDDLMLFDGHNEVAAATVEKSAATWETALDKVDSLTTDAAPTASLESALARVTDIDDPLTAWRVATDIAAEYAADPEQLSLKWFGAEGQFDGPDLILPKGYQQLAHHLADGLTIQLDTEVTRVTDDGSRVRLDTSRGVLSGDRVIVTVPLGVLKAGTITFDPALPAAKRTAIDRLGVGVLDKVVLSFAEPFWSRSVNVIGLAGADQPLPVLVNGLTFGAGPVLVGLRGGSAARSGEGLSDEQNVEQVRAALNAPAVTGSLVTRWGADRYARGSYSFLAVGSSPTDQNALGEPASERLLFAGEATYPEHFATVHGAYVSGLREAHRILGMTR</sequence>
<dbReference type="RefSeq" id="WP_163803750.1">
    <property type="nucleotide sequence ID" value="NZ_AP022620.1"/>
</dbReference>
<dbReference type="InterPro" id="IPR006311">
    <property type="entry name" value="TAT_signal"/>
</dbReference>
<dbReference type="InterPro" id="IPR036188">
    <property type="entry name" value="FAD/NAD-bd_sf"/>
</dbReference>
<gene>
    <name evidence="3" type="ORF">MANY_16000</name>
</gene>
<dbReference type="GO" id="GO:0016491">
    <property type="term" value="F:oxidoreductase activity"/>
    <property type="evidence" value="ECO:0007669"/>
    <property type="project" value="InterPro"/>
</dbReference>
<dbReference type="Proteomes" id="UP000467249">
    <property type="component" value="Chromosome"/>
</dbReference>
<dbReference type="InterPro" id="IPR002937">
    <property type="entry name" value="Amino_oxidase"/>
</dbReference>
<evidence type="ECO:0000256" key="1">
    <source>
        <dbReference type="SAM" id="SignalP"/>
    </source>
</evidence>
<dbReference type="PANTHER" id="PTHR10742:SF410">
    <property type="entry name" value="LYSINE-SPECIFIC HISTONE DEMETHYLASE 2"/>
    <property type="match status" value="1"/>
</dbReference>
<name>A0A6N4W7B9_9MYCO</name>
<dbReference type="Gene3D" id="3.50.50.60">
    <property type="entry name" value="FAD/NAD(P)-binding domain"/>
    <property type="match status" value="1"/>
</dbReference>
<feature type="signal peptide" evidence="1">
    <location>
        <begin position="1"/>
        <end position="23"/>
    </location>
</feature>
<dbReference type="Pfam" id="PF01593">
    <property type="entry name" value="Amino_oxidase"/>
    <property type="match status" value="1"/>
</dbReference>
<dbReference type="PROSITE" id="PS51318">
    <property type="entry name" value="TAT"/>
    <property type="match status" value="1"/>
</dbReference>
<keyword evidence="1" id="KW-0732">Signal</keyword>
<evidence type="ECO:0000259" key="2">
    <source>
        <dbReference type="Pfam" id="PF01593"/>
    </source>
</evidence>
<dbReference type="PROSITE" id="PS51257">
    <property type="entry name" value="PROKAR_LIPOPROTEIN"/>
    <property type="match status" value="1"/>
</dbReference>
<dbReference type="KEGG" id="many:MANY_16000"/>
<dbReference type="SUPFAM" id="SSF51905">
    <property type="entry name" value="FAD/NAD(P)-binding domain"/>
    <property type="match status" value="1"/>
</dbReference>
<feature type="domain" description="Amine oxidase" evidence="2">
    <location>
        <begin position="43"/>
        <end position="439"/>
    </location>
</feature>
<dbReference type="Gene3D" id="3.90.660.10">
    <property type="match status" value="1"/>
</dbReference>
<organism evidence="3 4">
    <name type="scientific">Mycolicibacterium anyangense</name>
    <dbReference type="NCBI Taxonomy" id="1431246"/>
    <lineage>
        <taxon>Bacteria</taxon>
        <taxon>Bacillati</taxon>
        <taxon>Actinomycetota</taxon>
        <taxon>Actinomycetes</taxon>
        <taxon>Mycobacteriales</taxon>
        <taxon>Mycobacteriaceae</taxon>
        <taxon>Mycolicibacterium</taxon>
    </lineage>
</organism>
<keyword evidence="4" id="KW-1185">Reference proteome</keyword>
<evidence type="ECO:0000313" key="3">
    <source>
        <dbReference type="EMBL" id="BBZ76263.1"/>
    </source>
</evidence>